<dbReference type="PANTHER" id="PTHR45846:SF1">
    <property type="entry name" value="TRNA-DIHYDROURIDINE(47) SYNTHASE [NAD(P)(+)]-LIKE"/>
    <property type="match status" value="1"/>
</dbReference>
<comment type="cofactor">
    <cofactor evidence="1 12 14">
        <name>FMN</name>
        <dbReference type="ChEBI" id="CHEBI:58210"/>
    </cofactor>
</comment>
<dbReference type="EC" id="1.3.1.-" evidence="12"/>
<evidence type="ECO:0000256" key="11">
    <source>
        <dbReference type="ARBA" id="ARBA00048802"/>
    </source>
</evidence>
<dbReference type="Gene3D" id="1.10.1200.80">
    <property type="entry name" value="Putative flavin oxidoreducatase, domain 2"/>
    <property type="match status" value="1"/>
</dbReference>
<reference evidence="16" key="1">
    <citation type="submission" date="2010-03" db="EMBL/GenBank/DDBJ databases">
        <title>The genome sequence of Ruminococcus sp. 18P13.</title>
        <authorList>
            <consortium name="metaHIT consortium -- http://www.metahit.eu/"/>
            <person name="Pajon A."/>
            <person name="Turner K."/>
            <person name="Parkhill J."/>
            <person name="Bernalier A."/>
        </authorList>
    </citation>
    <scope>NUCLEOTIDE SEQUENCE [LARGE SCALE GENOMIC DNA]</scope>
    <source>
        <strain evidence="16">Type strain: 18P13</strain>
    </source>
</reference>
<evidence type="ECO:0000256" key="7">
    <source>
        <dbReference type="ARBA" id="ARBA00022857"/>
    </source>
</evidence>
<comment type="function">
    <text evidence="2 12">Catalyzes the synthesis of 5,6-dihydrouridine (D), a modified base found in the D-loop of most tRNAs, via the reduction of the C5-C6 double bond in target uridines.</text>
</comment>
<keyword evidence="17" id="KW-1185">Reference proteome</keyword>
<keyword evidence="7" id="KW-0521">NADP</keyword>
<evidence type="ECO:0000256" key="4">
    <source>
        <dbReference type="ARBA" id="ARBA00022630"/>
    </source>
</evidence>
<dbReference type="KEGG" id="rch:RUM_04190"/>
<evidence type="ECO:0000256" key="8">
    <source>
        <dbReference type="ARBA" id="ARBA00022884"/>
    </source>
</evidence>
<keyword evidence="6 12" id="KW-0819">tRNA processing</keyword>
<evidence type="ECO:0000256" key="14">
    <source>
        <dbReference type="PIRSR" id="PIRSR006621-2"/>
    </source>
</evidence>
<keyword evidence="8" id="KW-0694">RNA-binding</keyword>
<keyword evidence="9 12" id="KW-0560">Oxidoreductase</keyword>
<dbReference type="PROSITE" id="PS01136">
    <property type="entry name" value="UPF0034"/>
    <property type="match status" value="1"/>
</dbReference>
<organism evidence="16 17">
    <name type="scientific">Ruminococcus champanellensis (strain DSM 18848 / JCM 17042 / KCTC 15320 / 18P13)</name>
    <dbReference type="NCBI Taxonomy" id="213810"/>
    <lineage>
        <taxon>Bacteria</taxon>
        <taxon>Bacillati</taxon>
        <taxon>Bacillota</taxon>
        <taxon>Clostridia</taxon>
        <taxon>Eubacteriales</taxon>
        <taxon>Oscillospiraceae</taxon>
        <taxon>Ruminococcus</taxon>
    </lineage>
</organism>
<evidence type="ECO:0000313" key="16">
    <source>
        <dbReference type="EMBL" id="CBL16654.1"/>
    </source>
</evidence>
<evidence type="ECO:0000256" key="13">
    <source>
        <dbReference type="PIRSR" id="PIRSR006621-1"/>
    </source>
</evidence>
<dbReference type="Gene3D" id="3.20.20.70">
    <property type="entry name" value="Aldolase class I"/>
    <property type="match status" value="1"/>
</dbReference>
<evidence type="ECO:0000256" key="6">
    <source>
        <dbReference type="ARBA" id="ARBA00022694"/>
    </source>
</evidence>
<feature type="binding site" evidence="14">
    <location>
        <position position="142"/>
    </location>
    <ligand>
        <name>FMN</name>
        <dbReference type="ChEBI" id="CHEBI:58210"/>
    </ligand>
</feature>
<comment type="catalytic activity">
    <reaction evidence="11">
        <text>a 5,6-dihydrouridine in tRNA + NAD(+) = a uridine in tRNA + NADH + H(+)</text>
        <dbReference type="Rhea" id="RHEA:54452"/>
        <dbReference type="Rhea" id="RHEA-COMP:13339"/>
        <dbReference type="Rhea" id="RHEA-COMP:13887"/>
        <dbReference type="ChEBI" id="CHEBI:15378"/>
        <dbReference type="ChEBI" id="CHEBI:57540"/>
        <dbReference type="ChEBI" id="CHEBI:57945"/>
        <dbReference type="ChEBI" id="CHEBI:65315"/>
        <dbReference type="ChEBI" id="CHEBI:74443"/>
    </reaction>
</comment>
<evidence type="ECO:0000256" key="10">
    <source>
        <dbReference type="ARBA" id="ARBA00048205"/>
    </source>
</evidence>
<dbReference type="PATRIC" id="fig|213810.4.peg.328"/>
<dbReference type="InterPro" id="IPR024036">
    <property type="entry name" value="tRNA-dHydroUridine_Synthase_C"/>
</dbReference>
<dbReference type="PANTHER" id="PTHR45846">
    <property type="entry name" value="TRNA-DIHYDROURIDINE(47) SYNTHASE [NAD(P)(+)]-LIKE"/>
    <property type="match status" value="1"/>
</dbReference>
<proteinExistence type="inferred from homology"/>
<feature type="binding site" evidence="14">
    <location>
        <position position="172"/>
    </location>
    <ligand>
        <name>FMN</name>
        <dbReference type="ChEBI" id="CHEBI:58210"/>
    </ligand>
</feature>
<dbReference type="InterPro" id="IPR001269">
    <property type="entry name" value="DUS_fam"/>
</dbReference>
<gene>
    <name evidence="16" type="ordered locus">RUM_04190</name>
</gene>
<dbReference type="GO" id="GO:0017150">
    <property type="term" value="F:tRNA dihydrouridine synthase activity"/>
    <property type="evidence" value="ECO:0007669"/>
    <property type="project" value="InterPro"/>
</dbReference>
<comment type="catalytic activity">
    <reaction evidence="10">
        <text>a 5,6-dihydrouridine in tRNA + NADP(+) = a uridine in tRNA + NADPH + H(+)</text>
        <dbReference type="Rhea" id="RHEA:23624"/>
        <dbReference type="Rhea" id="RHEA-COMP:13339"/>
        <dbReference type="Rhea" id="RHEA-COMP:13887"/>
        <dbReference type="ChEBI" id="CHEBI:15378"/>
        <dbReference type="ChEBI" id="CHEBI:57783"/>
        <dbReference type="ChEBI" id="CHEBI:58349"/>
        <dbReference type="ChEBI" id="CHEBI:65315"/>
        <dbReference type="ChEBI" id="CHEBI:74443"/>
    </reaction>
</comment>
<dbReference type="Pfam" id="PF01207">
    <property type="entry name" value="Dus"/>
    <property type="match status" value="1"/>
</dbReference>
<keyword evidence="14" id="KW-0547">Nucleotide-binding</keyword>
<dbReference type="InterPro" id="IPR004652">
    <property type="entry name" value="DusB-like"/>
</dbReference>
<feature type="binding site" evidence="14">
    <location>
        <position position="73"/>
    </location>
    <ligand>
        <name>FMN</name>
        <dbReference type="ChEBI" id="CHEBI:58210"/>
    </ligand>
</feature>
<sequence length="336" mass="36850">MNRVTIAGLELPRTAALAPMASVADRAYRQLCRSFGACMVTSELISAKGMCYNDSKTAELCTITPEERPMALQLFGSEPKFIQQAVKLLLPFQPDVIDLNMGCPVPKVVNTGAGSALMQDLNTAADLVAAARMASDVPVTVKIRRGWSEDTVNCVEFACRMAEAGAQAIAIHGRTRSQMYSGKADWSCIRAVKQAVSVPVIGNGDVCSGADCLNMYRETGCDLVMVGRASYGNPWIFQEIDAACRGIPYTPPTVEERMETMLLHIRMILETGRGKPEPQRMKEARKHAAWYLHGLRGAAGFRSRCYGLDSYQQAEQLARDVLAMQEQEDAHVQQNH</sequence>
<dbReference type="GO" id="GO:0050660">
    <property type="term" value="F:flavin adenine dinucleotide binding"/>
    <property type="evidence" value="ECO:0007669"/>
    <property type="project" value="InterPro"/>
</dbReference>
<feature type="active site" description="Proton donor" evidence="13">
    <location>
        <position position="103"/>
    </location>
</feature>
<feature type="binding site" evidence="14">
    <location>
        <begin position="227"/>
        <end position="228"/>
    </location>
    <ligand>
        <name>FMN</name>
        <dbReference type="ChEBI" id="CHEBI:58210"/>
    </ligand>
</feature>
<evidence type="ECO:0000256" key="1">
    <source>
        <dbReference type="ARBA" id="ARBA00001917"/>
    </source>
</evidence>
<reference evidence="16" key="2">
    <citation type="submission" date="2010-03" db="EMBL/GenBank/DDBJ databases">
        <authorList>
            <person name="Pajon A."/>
        </authorList>
    </citation>
    <scope>NUCLEOTIDE SEQUENCE</scope>
    <source>
        <strain evidence="16">Type strain: 18P13</strain>
    </source>
</reference>
<evidence type="ECO:0000256" key="3">
    <source>
        <dbReference type="ARBA" id="ARBA00022555"/>
    </source>
</evidence>
<dbReference type="OrthoDB" id="9764501at2"/>
<dbReference type="NCBIfam" id="TIGR00737">
    <property type="entry name" value="nifR3_yhdG"/>
    <property type="match status" value="1"/>
</dbReference>
<keyword evidence="4 12" id="KW-0285">Flavoprotein</keyword>
<feature type="binding site" evidence="14">
    <location>
        <begin position="19"/>
        <end position="21"/>
    </location>
    <ligand>
        <name>FMN</name>
        <dbReference type="ChEBI" id="CHEBI:58210"/>
    </ligand>
</feature>
<evidence type="ECO:0000256" key="12">
    <source>
        <dbReference type="PIRNR" id="PIRNR006621"/>
    </source>
</evidence>
<dbReference type="RefSeq" id="WP_015557561.1">
    <property type="nucleotide sequence ID" value="NC_021039.1"/>
</dbReference>
<dbReference type="AlphaFoldDB" id="D4LAK9"/>
<dbReference type="GO" id="GO:0000049">
    <property type="term" value="F:tRNA binding"/>
    <property type="evidence" value="ECO:0007669"/>
    <property type="project" value="UniProtKB-KW"/>
</dbReference>
<dbReference type="InterPro" id="IPR018517">
    <property type="entry name" value="tRNA_hU_synthase_CS"/>
</dbReference>
<dbReference type="GeneID" id="83155251"/>
<dbReference type="PIRSF" id="PIRSF006621">
    <property type="entry name" value="Dus"/>
    <property type="match status" value="1"/>
</dbReference>
<dbReference type="InterPro" id="IPR013785">
    <property type="entry name" value="Aldolase_TIM"/>
</dbReference>
<dbReference type="BioCyc" id="RCHA213810:RUM_RS02035-MONOMER"/>
<comment type="similarity">
    <text evidence="12">Belongs to the dus family.</text>
</comment>
<evidence type="ECO:0000259" key="15">
    <source>
        <dbReference type="Pfam" id="PF01207"/>
    </source>
</evidence>
<dbReference type="CDD" id="cd02801">
    <property type="entry name" value="DUS_like_FMN"/>
    <property type="match status" value="1"/>
</dbReference>
<dbReference type="HOGENOM" id="CLU_013299_0_3_9"/>
<evidence type="ECO:0000256" key="9">
    <source>
        <dbReference type="ARBA" id="ARBA00023002"/>
    </source>
</evidence>
<protein>
    <recommendedName>
        <fullName evidence="12">tRNA-dihydrouridine synthase</fullName>
        <ecNumber evidence="12">1.3.1.-</ecNumber>
    </recommendedName>
</protein>
<keyword evidence="5 12" id="KW-0288">FMN</keyword>
<evidence type="ECO:0000313" key="17">
    <source>
        <dbReference type="Proteomes" id="UP000007054"/>
    </source>
</evidence>
<evidence type="ECO:0000256" key="2">
    <source>
        <dbReference type="ARBA" id="ARBA00002790"/>
    </source>
</evidence>
<dbReference type="Proteomes" id="UP000007054">
    <property type="component" value="Chromosome"/>
</dbReference>
<dbReference type="InterPro" id="IPR035587">
    <property type="entry name" value="DUS-like_FMN-bd"/>
</dbReference>
<name>D4LAK9_RUMC1</name>
<feature type="domain" description="DUS-like FMN-binding" evidence="15">
    <location>
        <begin position="17"/>
        <end position="318"/>
    </location>
</feature>
<keyword evidence="3" id="KW-0820">tRNA-binding</keyword>
<dbReference type="EMBL" id="FP929052">
    <property type="protein sequence ID" value="CBL16654.1"/>
    <property type="molecule type" value="Genomic_DNA"/>
</dbReference>
<dbReference type="STRING" id="213810.RUM_04190"/>
<evidence type="ECO:0000256" key="5">
    <source>
        <dbReference type="ARBA" id="ARBA00022643"/>
    </source>
</evidence>
<dbReference type="SUPFAM" id="SSF51395">
    <property type="entry name" value="FMN-linked oxidoreductases"/>
    <property type="match status" value="1"/>
</dbReference>
<accession>D4LAK9</accession>